<protein>
    <submittedName>
        <fullName evidence="1">Uncharacterized protein</fullName>
    </submittedName>
</protein>
<keyword evidence="2" id="KW-1185">Reference proteome</keyword>
<name>A0AAD8NNL9_TARER</name>
<gene>
    <name evidence="1" type="ORF">QVD17_30681</name>
</gene>
<dbReference type="Proteomes" id="UP001229421">
    <property type="component" value="Unassembled WGS sequence"/>
</dbReference>
<evidence type="ECO:0000313" key="2">
    <source>
        <dbReference type="Proteomes" id="UP001229421"/>
    </source>
</evidence>
<sequence>MRAICSDFRRPKQLAMVVSMLKDCGDYQGCADSWILATYCFNRRFRVDIFASIVAGNAFQASAKGTEERYVYSRLSDDHITNGSLKLTSFYCSWNLGEMYMLIRVRLMINDIAISIRSRSTPSRNDWLNSTHYKCPSCTTLSAWDMLSGTLATEGDE</sequence>
<comment type="caution">
    <text evidence="1">The sequence shown here is derived from an EMBL/GenBank/DDBJ whole genome shotgun (WGS) entry which is preliminary data.</text>
</comment>
<organism evidence="1 2">
    <name type="scientific">Tagetes erecta</name>
    <name type="common">African marigold</name>
    <dbReference type="NCBI Taxonomy" id="13708"/>
    <lineage>
        <taxon>Eukaryota</taxon>
        <taxon>Viridiplantae</taxon>
        <taxon>Streptophyta</taxon>
        <taxon>Embryophyta</taxon>
        <taxon>Tracheophyta</taxon>
        <taxon>Spermatophyta</taxon>
        <taxon>Magnoliopsida</taxon>
        <taxon>eudicotyledons</taxon>
        <taxon>Gunneridae</taxon>
        <taxon>Pentapetalae</taxon>
        <taxon>asterids</taxon>
        <taxon>campanulids</taxon>
        <taxon>Asterales</taxon>
        <taxon>Asteraceae</taxon>
        <taxon>Asteroideae</taxon>
        <taxon>Heliantheae alliance</taxon>
        <taxon>Tageteae</taxon>
        <taxon>Tagetes</taxon>
    </lineage>
</organism>
<proteinExistence type="predicted"/>
<evidence type="ECO:0000313" key="1">
    <source>
        <dbReference type="EMBL" id="KAK1414918.1"/>
    </source>
</evidence>
<dbReference type="AlphaFoldDB" id="A0AAD8NNL9"/>
<dbReference type="EMBL" id="JAUHHV010000008">
    <property type="protein sequence ID" value="KAK1414918.1"/>
    <property type="molecule type" value="Genomic_DNA"/>
</dbReference>
<reference evidence="1" key="1">
    <citation type="journal article" date="2023" name="bioRxiv">
        <title>Improved chromosome-level genome assembly for marigold (Tagetes erecta).</title>
        <authorList>
            <person name="Jiang F."/>
            <person name="Yuan L."/>
            <person name="Wang S."/>
            <person name="Wang H."/>
            <person name="Xu D."/>
            <person name="Wang A."/>
            <person name="Fan W."/>
        </authorList>
    </citation>
    <scope>NUCLEOTIDE SEQUENCE</scope>
    <source>
        <strain evidence="1">WSJ</strain>
        <tissue evidence="1">Leaf</tissue>
    </source>
</reference>
<accession>A0AAD8NNL9</accession>